<keyword evidence="1 4" id="KW-0812">Transmembrane</keyword>
<dbReference type="EMBL" id="WTYT01000002">
    <property type="protein sequence ID" value="MXO65016.1"/>
    <property type="molecule type" value="Genomic_DNA"/>
</dbReference>
<keyword evidence="3 4" id="KW-0472">Membrane</keyword>
<feature type="transmembrane region" description="Helical" evidence="4">
    <location>
        <begin position="219"/>
        <end position="240"/>
    </location>
</feature>
<dbReference type="PANTHER" id="PTHR11360">
    <property type="entry name" value="MONOCARBOXYLATE TRANSPORTER"/>
    <property type="match status" value="1"/>
</dbReference>
<feature type="transmembrane region" description="Helical" evidence="4">
    <location>
        <begin position="137"/>
        <end position="160"/>
    </location>
</feature>
<keyword evidence="7" id="KW-1185">Reference proteome</keyword>
<feature type="transmembrane region" description="Helical" evidence="4">
    <location>
        <begin position="166"/>
        <end position="185"/>
    </location>
</feature>
<evidence type="ECO:0000256" key="1">
    <source>
        <dbReference type="ARBA" id="ARBA00022692"/>
    </source>
</evidence>
<accession>A0A6I4T278</accession>
<dbReference type="PROSITE" id="PS50850">
    <property type="entry name" value="MFS"/>
    <property type="match status" value="1"/>
</dbReference>
<feature type="transmembrane region" description="Helical" evidence="4">
    <location>
        <begin position="77"/>
        <end position="96"/>
    </location>
</feature>
<comment type="caution">
    <text evidence="6">The sequence shown here is derived from an EMBL/GenBank/DDBJ whole genome shotgun (WGS) entry which is preliminary data.</text>
</comment>
<dbReference type="InterPro" id="IPR050327">
    <property type="entry name" value="Proton-linked_MCT"/>
</dbReference>
<feature type="transmembrane region" description="Helical" evidence="4">
    <location>
        <begin position="12"/>
        <end position="37"/>
    </location>
</feature>
<proteinExistence type="predicted"/>
<feature type="transmembrane region" description="Helical" evidence="4">
    <location>
        <begin position="308"/>
        <end position="330"/>
    </location>
</feature>
<organism evidence="6 7">
    <name type="scientific">Altericroceibacterium endophyticum</name>
    <dbReference type="NCBI Taxonomy" id="1808508"/>
    <lineage>
        <taxon>Bacteria</taxon>
        <taxon>Pseudomonadati</taxon>
        <taxon>Pseudomonadota</taxon>
        <taxon>Alphaproteobacteria</taxon>
        <taxon>Sphingomonadales</taxon>
        <taxon>Erythrobacteraceae</taxon>
        <taxon>Altericroceibacterium</taxon>
    </lineage>
</organism>
<feature type="transmembrane region" description="Helical" evidence="4">
    <location>
        <begin position="342"/>
        <end position="363"/>
    </location>
</feature>
<evidence type="ECO:0000313" key="7">
    <source>
        <dbReference type="Proteomes" id="UP000438476"/>
    </source>
</evidence>
<name>A0A6I4T278_9SPHN</name>
<dbReference type="Pfam" id="PF07690">
    <property type="entry name" value="MFS_1"/>
    <property type="match status" value="1"/>
</dbReference>
<evidence type="ECO:0000256" key="3">
    <source>
        <dbReference type="ARBA" id="ARBA00023136"/>
    </source>
</evidence>
<reference evidence="6 7" key="1">
    <citation type="submission" date="2019-12" db="EMBL/GenBank/DDBJ databases">
        <title>Genomic-based taxomic classification of the family Erythrobacteraceae.</title>
        <authorList>
            <person name="Xu L."/>
        </authorList>
    </citation>
    <scope>NUCLEOTIDE SEQUENCE [LARGE SCALE GENOMIC DNA]</scope>
    <source>
        <strain evidence="6 7">LMG 29518</strain>
    </source>
</reference>
<dbReference type="RefSeq" id="WP_160735461.1">
    <property type="nucleotide sequence ID" value="NZ_WTYT01000002.1"/>
</dbReference>
<feature type="domain" description="Major facilitator superfamily (MFS) profile" evidence="5">
    <location>
        <begin position="9"/>
        <end position="393"/>
    </location>
</feature>
<feature type="transmembrane region" description="Helical" evidence="4">
    <location>
        <begin position="102"/>
        <end position="125"/>
    </location>
</feature>
<gene>
    <name evidence="6" type="ORF">GRI91_04545</name>
</gene>
<dbReference type="InterPro" id="IPR011701">
    <property type="entry name" value="MFS"/>
</dbReference>
<dbReference type="GO" id="GO:0022857">
    <property type="term" value="F:transmembrane transporter activity"/>
    <property type="evidence" value="ECO:0007669"/>
    <property type="project" value="InterPro"/>
</dbReference>
<keyword evidence="2 4" id="KW-1133">Transmembrane helix</keyword>
<dbReference type="InterPro" id="IPR036259">
    <property type="entry name" value="MFS_trans_sf"/>
</dbReference>
<protein>
    <submittedName>
        <fullName evidence="6">MFS transporter</fullName>
    </submittedName>
</protein>
<feature type="transmembrane region" description="Helical" evidence="4">
    <location>
        <begin position="369"/>
        <end position="388"/>
    </location>
</feature>
<feature type="transmembrane region" description="Helical" evidence="4">
    <location>
        <begin position="284"/>
        <end position="302"/>
    </location>
</feature>
<dbReference type="Proteomes" id="UP000438476">
    <property type="component" value="Unassembled WGS sequence"/>
</dbReference>
<dbReference type="PROSITE" id="PS51257">
    <property type="entry name" value="PROKAR_LIPOPROTEIN"/>
    <property type="match status" value="1"/>
</dbReference>
<dbReference type="PANTHER" id="PTHR11360:SF290">
    <property type="entry name" value="MONOCARBOXYLATE MFS PERMEASE"/>
    <property type="match status" value="1"/>
</dbReference>
<dbReference type="OrthoDB" id="7626798at2"/>
<feature type="transmembrane region" description="Helical" evidence="4">
    <location>
        <begin position="43"/>
        <end position="65"/>
    </location>
</feature>
<evidence type="ECO:0000256" key="2">
    <source>
        <dbReference type="ARBA" id="ARBA00022989"/>
    </source>
</evidence>
<sequence>MTFEGRARILVLAAFSLLYFLLMACTFNSLGVVLPYMVQDLGWNWAAAGLGFTLLGIACGITSVLPAMMTRRIGVSFTLLCGGTILMAGFLCFAMTEGTLLYYIGALLVGLGFSLAGTVPAIHVISQIFVKRSTAIGFYFTAGGLGSVFGPLLVYATQYFTSNWRIYWVGAAITAMLLGLFAASVTATRNQTKLEVDVDDESGPVTGWSAKAAFRKPQYYVIVAVYSAFLLINTTVHGFAAQHISETGFSMGVAATLLSASALVSAGASTIAGLAGEKFGPRELTMLSMGTMVSGTIALAVGGSWIAMIIFVVGLGIGMGFSYVSTAMLLLDFFGKRANLELYSVMCVISTSAAVGPAIGGLIRDAVGSFQIVFLACAALGFLLLLVLMRLKKPELGQAPQAQGADAAQLAEARIS</sequence>
<dbReference type="InterPro" id="IPR020846">
    <property type="entry name" value="MFS_dom"/>
</dbReference>
<dbReference type="SUPFAM" id="SSF103473">
    <property type="entry name" value="MFS general substrate transporter"/>
    <property type="match status" value="1"/>
</dbReference>
<feature type="transmembrane region" description="Helical" evidence="4">
    <location>
        <begin position="252"/>
        <end position="272"/>
    </location>
</feature>
<evidence type="ECO:0000313" key="6">
    <source>
        <dbReference type="EMBL" id="MXO65016.1"/>
    </source>
</evidence>
<dbReference type="AlphaFoldDB" id="A0A6I4T278"/>
<evidence type="ECO:0000259" key="5">
    <source>
        <dbReference type="PROSITE" id="PS50850"/>
    </source>
</evidence>
<dbReference type="Gene3D" id="1.20.1250.20">
    <property type="entry name" value="MFS general substrate transporter like domains"/>
    <property type="match status" value="2"/>
</dbReference>
<evidence type="ECO:0000256" key="4">
    <source>
        <dbReference type="SAM" id="Phobius"/>
    </source>
</evidence>